<evidence type="ECO:0000313" key="2">
    <source>
        <dbReference type="Proteomes" id="UP000427769"/>
    </source>
</evidence>
<sequence length="81" mass="8271">MAGVNRDDCANNRSTAGRIHAAIAATIGFRLAAGVGEAAAGASAGTSIRLFDAFIKNPAQINDCGGDTENYDNGLHILIPQ</sequence>
<dbReference type="KEGG" id="dwd:DSCW_65530"/>
<dbReference type="EMBL" id="AP021875">
    <property type="protein sequence ID" value="BBO79136.1"/>
    <property type="molecule type" value="Genomic_DNA"/>
</dbReference>
<name>A0A5K7ZBB4_9BACT</name>
<accession>A0A5K7ZBB4</accession>
<reference evidence="1 2" key="1">
    <citation type="submission" date="2019-11" db="EMBL/GenBank/DDBJ databases">
        <title>Comparative genomics of hydrocarbon-degrading Desulfosarcina strains.</title>
        <authorList>
            <person name="Watanabe M."/>
            <person name="Kojima H."/>
            <person name="Fukui M."/>
        </authorList>
    </citation>
    <scope>NUCLEOTIDE SEQUENCE [LARGE SCALE GENOMIC DNA]</scope>
    <source>
        <strain evidence="1 2">PP31</strain>
    </source>
</reference>
<gene>
    <name evidence="1" type="ORF">DSCW_65530</name>
</gene>
<proteinExistence type="predicted"/>
<dbReference type="Proteomes" id="UP000427769">
    <property type="component" value="Chromosome"/>
</dbReference>
<protein>
    <submittedName>
        <fullName evidence="1">Uncharacterized protein</fullName>
    </submittedName>
</protein>
<organism evidence="1 2">
    <name type="scientific">Desulfosarcina widdelii</name>
    <dbReference type="NCBI Taxonomy" id="947919"/>
    <lineage>
        <taxon>Bacteria</taxon>
        <taxon>Pseudomonadati</taxon>
        <taxon>Thermodesulfobacteriota</taxon>
        <taxon>Desulfobacteria</taxon>
        <taxon>Desulfobacterales</taxon>
        <taxon>Desulfosarcinaceae</taxon>
        <taxon>Desulfosarcina</taxon>
    </lineage>
</organism>
<dbReference type="AlphaFoldDB" id="A0A5K7ZBB4"/>
<keyword evidence="2" id="KW-1185">Reference proteome</keyword>
<evidence type="ECO:0000313" key="1">
    <source>
        <dbReference type="EMBL" id="BBO79136.1"/>
    </source>
</evidence>